<dbReference type="GeneTree" id="ENSGT00940000153912"/>
<dbReference type="GO" id="GO:0008017">
    <property type="term" value="F:microtubule binding"/>
    <property type="evidence" value="ECO:0007669"/>
    <property type="project" value="Ensembl"/>
</dbReference>
<evidence type="ECO:0000313" key="6">
    <source>
        <dbReference type="Proteomes" id="UP000694412"/>
    </source>
</evidence>
<dbReference type="Ensembl" id="ENSCJPT00005020994.1">
    <property type="protein sequence ID" value="ENSCJPP00005014795.1"/>
    <property type="gene ID" value="ENSCJPG00005012310.1"/>
</dbReference>
<dbReference type="AlphaFoldDB" id="A0A8C2YBT1"/>
<evidence type="ECO:0000256" key="3">
    <source>
        <dbReference type="SAM" id="Coils"/>
    </source>
</evidence>
<evidence type="ECO:0000256" key="2">
    <source>
        <dbReference type="ARBA" id="ARBA00023054"/>
    </source>
</evidence>
<proteinExistence type="inferred from homology"/>
<feature type="region of interest" description="Disordered" evidence="4">
    <location>
        <begin position="916"/>
        <end position="1060"/>
    </location>
</feature>
<dbReference type="RefSeq" id="XP_015721482.1">
    <property type="nucleotide sequence ID" value="XM_015865996.1"/>
</dbReference>
<dbReference type="InterPro" id="IPR029627">
    <property type="entry name" value="CCSER"/>
</dbReference>
<name>A0A8C2YBT1_COTJA</name>
<dbReference type="CTD" id="54462"/>
<dbReference type="GO" id="GO:0001578">
    <property type="term" value="P:microtubule bundle formation"/>
    <property type="evidence" value="ECO:0007669"/>
    <property type="project" value="Ensembl"/>
</dbReference>
<sequence length="1060" mass="117267">MEERNQIRTSLVSRLPKYGTKTLGSVLQPTSNGTAVNLTGNNGGKNFSKHNGTVNTSSFSFNWRKSNKYQLRDQNERETNSKHSSNDKLIDSEKYSQSQGALNNDMLRVGLNNTASAGSKTAKQNNMFVSSTEESNPKSLPGLSSSAKFTKGALSGRTSYSGLSAPKSHLNGFYGNRPMVGLQRPRANSNASRTSSGESLVHSTDNSKSSSCEKMVRSQSFSHSIQNSFLPTASLTRSHSFNKAVDLTRPYHSQNLAVRTSQRSTLWSRNARQLDVPNGNESVKYGFTRPYSSISSCTKKSPLSNGSGSAPSFGYRLSRPSLLKPASQRFAGNIIVDGGKSTTADTYIVENSEISTNINRTIDKNSIIESNAQRTESVEGLHESMGKHGSNVMCMSDDGDEISISSLSSSEKNDLSEDFSDDFIDLEDPNKTIRVQQKESCIQELEHGSITSVEPFTSIKESGGSCCNADDWLDINVSAMDDNSESTKHSAESAVSPEMNYRAGSSFELSPSDSSDGTYMWDEEGLEPIGSVHPCGSYESSEMNSIDILNNLDSCDLEDDDLMLDVDLPEDPPHDKDECENMSRYDRQDRNARQHQEGFWKRAPQQRWNAQDHYHLGHTEHYIHGKNDLNRGSNYLDSSVGHLESYGTPNFYQSPRQLVSLPENTVMLDEMTLRHMVQDCTAVKTQLLKLKRLLHQNDENVSPQDISLSIPSSPEPQEPESTYFKTEDLLNEIRQLKDELKKKDETINQLEHQLASRCNCQKDNQKPAVAKCAYADKFTQTSWRRSSPQVLQPSSRLPSSTDLVQGKLIKTPHIEARSEYSKHGVHENGNHQNQNAANISLRNSLNDVNTSVNTQLSIKDENALYLENVKNKCTEDPGEVASEKEGTLLSHSRLQSSTRIDAREVRTEVAVKGQPSFTYQASRPKTSRIAKPPTALVPPTMAVLTRSANHSAASKEPELLPSSSSTQLQPMSGPDDPKGKQSQKVSKLRPPTISFVKPKQVSSQKSTSVSQEPQSTCLKTNIPKPQVQRKENVQTQNTALHSGDSLPSSRHSRLPKPKTH</sequence>
<feature type="region of interest" description="Disordered" evidence="4">
    <location>
        <begin position="179"/>
        <end position="215"/>
    </location>
</feature>
<evidence type="ECO:0000313" key="5">
    <source>
        <dbReference type="Ensembl" id="ENSCJPP00005014792.1"/>
    </source>
</evidence>
<evidence type="ECO:0000256" key="4">
    <source>
        <dbReference type="SAM" id="MobiDB-lite"/>
    </source>
</evidence>
<feature type="coiled-coil region" evidence="3">
    <location>
        <begin position="723"/>
        <end position="753"/>
    </location>
</feature>
<feature type="compositionally biased region" description="Basic and acidic residues" evidence="4">
    <location>
        <begin position="876"/>
        <end position="886"/>
    </location>
</feature>
<reference evidence="5" key="1">
    <citation type="submission" date="2015-11" db="EMBL/GenBank/DDBJ databases">
        <authorList>
            <consortium name="International Coturnix japonica Genome Analysis Consortium"/>
            <person name="Warren W."/>
            <person name="Burt D.W."/>
            <person name="Antin P.B."/>
            <person name="Lanford R."/>
            <person name="Gros J."/>
            <person name="Wilson R.K."/>
        </authorList>
    </citation>
    <scope>NUCLEOTIDE SEQUENCE [LARGE SCALE GENOMIC DNA]</scope>
</reference>
<dbReference type="PANTHER" id="PTHR22461:SF2">
    <property type="entry name" value="SERINE-RICH COILED-COIL DOMAIN-CONTAINING PROTEIN 2"/>
    <property type="match status" value="1"/>
</dbReference>
<dbReference type="Ensembl" id="ENSCJPT00005020992.1">
    <property type="protein sequence ID" value="ENSCJPP00005014793.1"/>
    <property type="gene ID" value="ENSCJPG00005012310.1"/>
</dbReference>
<feature type="compositionally biased region" description="Low complexity" evidence="4">
    <location>
        <begin position="994"/>
        <end position="1011"/>
    </location>
</feature>
<reference evidence="5" key="2">
    <citation type="submission" date="2025-05" db="UniProtKB">
        <authorList>
            <consortium name="Ensembl"/>
        </authorList>
    </citation>
    <scope>IDENTIFICATION</scope>
</reference>
<dbReference type="KEGG" id="cjo:107315541"/>
<feature type="region of interest" description="Disordered" evidence="4">
    <location>
        <begin position="116"/>
        <end position="144"/>
    </location>
</feature>
<dbReference type="Proteomes" id="UP000694412">
    <property type="component" value="Chromosome 6"/>
</dbReference>
<feature type="compositionally biased region" description="Polar residues" evidence="4">
    <location>
        <begin position="186"/>
        <end position="215"/>
    </location>
</feature>
<keyword evidence="2 3" id="KW-0175">Coiled coil</keyword>
<dbReference type="Ensembl" id="ENSCJPT00005020990.1">
    <property type="protein sequence ID" value="ENSCJPP00005014791.1"/>
    <property type="gene ID" value="ENSCJPG00005012310.1"/>
</dbReference>
<accession>A0A8C2YBT1</accession>
<organism evidence="5 6">
    <name type="scientific">Coturnix japonica</name>
    <name type="common">Japanese quail</name>
    <name type="synonym">Coturnix coturnix japonica</name>
    <dbReference type="NCBI Taxonomy" id="93934"/>
    <lineage>
        <taxon>Eukaryota</taxon>
        <taxon>Metazoa</taxon>
        <taxon>Chordata</taxon>
        <taxon>Craniata</taxon>
        <taxon>Vertebrata</taxon>
        <taxon>Euteleostomi</taxon>
        <taxon>Archelosauria</taxon>
        <taxon>Archosauria</taxon>
        <taxon>Dinosauria</taxon>
        <taxon>Saurischia</taxon>
        <taxon>Theropoda</taxon>
        <taxon>Coelurosauria</taxon>
        <taxon>Aves</taxon>
        <taxon>Neognathae</taxon>
        <taxon>Galloanserae</taxon>
        <taxon>Galliformes</taxon>
        <taxon>Phasianidae</taxon>
        <taxon>Perdicinae</taxon>
        <taxon>Coturnix</taxon>
    </lineage>
</organism>
<comment type="similarity">
    <text evidence="1">Belongs to the CCSER family.</text>
</comment>
<feature type="region of interest" description="Disordered" evidence="4">
    <location>
        <begin position="40"/>
        <end position="59"/>
    </location>
</feature>
<dbReference type="GeneID" id="107315541"/>
<dbReference type="OrthoDB" id="9948757at2759"/>
<feature type="region of interest" description="Disordered" evidence="4">
    <location>
        <begin position="70"/>
        <end position="96"/>
    </location>
</feature>
<feature type="compositionally biased region" description="Basic and acidic residues" evidence="4">
    <location>
        <begin position="70"/>
        <end position="94"/>
    </location>
</feature>
<protein>
    <submittedName>
        <fullName evidence="5">Coiled-coil serine rich protein 2</fullName>
    </submittedName>
</protein>
<feature type="region of interest" description="Disordered" evidence="4">
    <location>
        <begin position="700"/>
        <end position="722"/>
    </location>
</feature>
<feature type="compositionally biased region" description="Basic residues" evidence="4">
    <location>
        <begin position="1050"/>
        <end position="1060"/>
    </location>
</feature>
<dbReference type="GO" id="GO:0015630">
    <property type="term" value="C:microtubule cytoskeleton"/>
    <property type="evidence" value="ECO:0007669"/>
    <property type="project" value="Ensembl"/>
</dbReference>
<feature type="region of interest" description="Disordered" evidence="4">
    <location>
        <begin position="876"/>
        <end position="896"/>
    </location>
</feature>
<dbReference type="RefSeq" id="XP_015721483.1">
    <property type="nucleotide sequence ID" value="XM_015865997.2"/>
</dbReference>
<feature type="compositionally biased region" description="Polar residues" evidence="4">
    <location>
        <begin position="1033"/>
        <end position="1049"/>
    </location>
</feature>
<dbReference type="Ensembl" id="ENSCJPT00005020991.1">
    <property type="protein sequence ID" value="ENSCJPP00005014792.1"/>
    <property type="gene ID" value="ENSCJPG00005012310.1"/>
</dbReference>
<gene>
    <name evidence="5" type="primary">CCSER2</name>
</gene>
<feature type="compositionally biased region" description="Polar residues" evidence="4">
    <location>
        <begin position="49"/>
        <end position="59"/>
    </location>
</feature>
<dbReference type="PANTHER" id="PTHR22461">
    <property type="entry name" value="SERINE-RICH COILED-COIL DOMAIN-CONTAINING PROTEIN 2-RELATED"/>
    <property type="match status" value="1"/>
</dbReference>
<evidence type="ECO:0000256" key="1">
    <source>
        <dbReference type="ARBA" id="ARBA00010949"/>
    </source>
</evidence>
<keyword evidence="6" id="KW-1185">Reference proteome</keyword>